<dbReference type="SUPFAM" id="SSF53474">
    <property type="entry name" value="alpha/beta-Hydrolases"/>
    <property type="match status" value="1"/>
</dbReference>
<dbReference type="AlphaFoldDB" id="W5NFC3"/>
<name>W5NFC3_LEPOC</name>
<dbReference type="Proteomes" id="UP000018468">
    <property type="component" value="Linkage group LG16"/>
</dbReference>
<dbReference type="Bgee" id="ENSLOCG00000015703">
    <property type="expression patterns" value="Expressed in pharyngeal gill and 13 other cell types or tissues"/>
</dbReference>
<reference evidence="2" key="1">
    <citation type="submission" date="2011-12" db="EMBL/GenBank/DDBJ databases">
        <title>The Draft Genome of Lepisosteus oculatus.</title>
        <authorList>
            <consortium name="The Broad Institute Genome Assembly &amp; Analysis Group"/>
            <consortium name="Computational R&amp;D Group"/>
            <consortium name="and Sequencing Platform"/>
            <person name="Di Palma F."/>
            <person name="Alfoldi J."/>
            <person name="Johnson J."/>
            <person name="Berlin A."/>
            <person name="Gnerre S."/>
            <person name="Jaffe D."/>
            <person name="MacCallum I."/>
            <person name="Young S."/>
            <person name="Walker B.J."/>
            <person name="Lander E.S."/>
            <person name="Lindblad-Toh K."/>
        </authorList>
    </citation>
    <scope>NUCLEOTIDE SEQUENCE [LARGE SCALE GENOMIC DNA]</scope>
</reference>
<dbReference type="STRING" id="7918.ENSLOCP00000019332"/>
<evidence type="ECO:0000313" key="2">
    <source>
        <dbReference type="Proteomes" id="UP000018468"/>
    </source>
</evidence>
<dbReference type="eggNOG" id="ENOG502QVNM">
    <property type="taxonomic scope" value="Eukaryota"/>
</dbReference>
<keyword evidence="2" id="KW-1185">Reference proteome</keyword>
<reference evidence="1" key="2">
    <citation type="submission" date="2025-08" db="UniProtKB">
        <authorList>
            <consortium name="Ensembl"/>
        </authorList>
    </citation>
    <scope>IDENTIFICATION</scope>
</reference>
<dbReference type="EMBL" id="AHAT01037501">
    <property type="status" value="NOT_ANNOTATED_CDS"/>
    <property type="molecule type" value="Genomic_DNA"/>
</dbReference>
<dbReference type="OMA" id="NRPWEWE"/>
<dbReference type="InParanoid" id="W5NFC3"/>
<accession>W5NFC3</accession>
<dbReference type="HOGENOM" id="CLU_088863_1_0_1"/>
<dbReference type="InterPro" id="IPR029058">
    <property type="entry name" value="AB_hydrolase_fold"/>
</dbReference>
<organism evidence="1 2">
    <name type="scientific">Lepisosteus oculatus</name>
    <name type="common">Spotted gar</name>
    <dbReference type="NCBI Taxonomy" id="7918"/>
    <lineage>
        <taxon>Eukaryota</taxon>
        <taxon>Metazoa</taxon>
        <taxon>Chordata</taxon>
        <taxon>Craniata</taxon>
        <taxon>Vertebrata</taxon>
        <taxon>Euteleostomi</taxon>
        <taxon>Actinopterygii</taxon>
        <taxon>Neopterygii</taxon>
        <taxon>Holostei</taxon>
        <taxon>Semionotiformes</taxon>
        <taxon>Lepisosteidae</taxon>
        <taxon>Lepisosteus</taxon>
    </lineage>
</organism>
<reference evidence="1" key="3">
    <citation type="submission" date="2025-09" db="UniProtKB">
        <authorList>
            <consortium name="Ensembl"/>
        </authorList>
    </citation>
    <scope>IDENTIFICATION</scope>
</reference>
<dbReference type="FunCoup" id="W5NFC3">
    <property type="interactions" value="231"/>
</dbReference>
<dbReference type="InterPro" id="IPR010662">
    <property type="entry name" value="RBBP9/YdeN"/>
</dbReference>
<dbReference type="PANTHER" id="PTHR15394:SF3">
    <property type="entry name" value="SERINE HYDROLASE RBBP9"/>
    <property type="match status" value="1"/>
</dbReference>
<dbReference type="PANTHER" id="PTHR15394">
    <property type="entry name" value="SERINE HYDROLASE RBBP9"/>
    <property type="match status" value="1"/>
</dbReference>
<dbReference type="GO" id="GO:0016787">
    <property type="term" value="F:hydrolase activity"/>
    <property type="evidence" value="ECO:0007669"/>
    <property type="project" value="InterPro"/>
</dbReference>
<evidence type="ECO:0000313" key="1">
    <source>
        <dbReference type="Ensembl" id="ENSLOCP00000019332.1"/>
    </source>
</evidence>
<dbReference type="Gene3D" id="3.40.50.1820">
    <property type="entry name" value="alpha/beta hydrolase"/>
    <property type="match status" value="1"/>
</dbReference>
<proteinExistence type="predicted"/>
<dbReference type="GeneTree" id="ENSGT00390000014861"/>
<protein>
    <submittedName>
        <fullName evidence="1">Retinoblastoma binding protein 9</fullName>
    </submittedName>
</protein>
<sequence>MPDLNASTITSVRHACCSTVYSLGKNYNAHGASLIGACAGRLRKPNPVFSENERNETKMPPNKAVIVPGNGAGDVEHCNWYGWVKKELNKIPDMSCLLRNMPDPITARESVWLPFMEQELQCDQDTVIIGHSSGAAAAMRYAETHKVYALVLVGAYTSDLGDENEQESGYFNRPWLWEEIKANCRHIVQFGSADDPFLPWSEQQAVADGLGSQLHKYSDRGHFQSLHFPELVSAILSIHVGVE</sequence>
<dbReference type="Pfam" id="PF06821">
    <property type="entry name" value="Ser_hydrolase"/>
    <property type="match status" value="1"/>
</dbReference>
<dbReference type="Ensembl" id="ENSLOCT00000019364.1">
    <property type="protein sequence ID" value="ENSLOCP00000019332.1"/>
    <property type="gene ID" value="ENSLOCG00000015703.1"/>
</dbReference>